<dbReference type="SMART" id="SM00091">
    <property type="entry name" value="PAS"/>
    <property type="match status" value="1"/>
</dbReference>
<dbReference type="Pfam" id="PF00512">
    <property type="entry name" value="HisKA"/>
    <property type="match status" value="1"/>
</dbReference>
<keyword evidence="10" id="KW-0067">ATP-binding</keyword>
<keyword evidence="5" id="KW-0597">Phosphoprotein</keyword>
<evidence type="ECO:0000256" key="7">
    <source>
        <dbReference type="ARBA" id="ARBA00022692"/>
    </source>
</evidence>
<dbReference type="CDD" id="cd00082">
    <property type="entry name" value="HisKA"/>
    <property type="match status" value="1"/>
</dbReference>
<dbReference type="InterPro" id="IPR050351">
    <property type="entry name" value="BphY/WalK/GraS-like"/>
</dbReference>
<dbReference type="EC" id="2.7.13.3" evidence="4"/>
<keyword evidence="8" id="KW-0547">Nucleotide-binding</keyword>
<feature type="domain" description="PAC" evidence="17">
    <location>
        <begin position="378"/>
        <end position="430"/>
    </location>
</feature>
<accession>A0ABT6WR52</accession>
<dbReference type="PROSITE" id="PS50109">
    <property type="entry name" value="HIS_KIN"/>
    <property type="match status" value="1"/>
</dbReference>
<protein>
    <recommendedName>
        <fullName evidence="14">Sensor-like histidine kinase SenX3</fullName>
        <ecNumber evidence="4">2.7.13.3</ecNumber>
    </recommendedName>
</protein>
<organism evidence="18 19">
    <name type="scientific">Actinoplanes sandaracinus</name>
    <dbReference type="NCBI Taxonomy" id="3045177"/>
    <lineage>
        <taxon>Bacteria</taxon>
        <taxon>Bacillati</taxon>
        <taxon>Actinomycetota</taxon>
        <taxon>Actinomycetes</taxon>
        <taxon>Micromonosporales</taxon>
        <taxon>Micromonosporaceae</taxon>
        <taxon>Actinoplanes</taxon>
    </lineage>
</organism>
<evidence type="ECO:0000256" key="11">
    <source>
        <dbReference type="ARBA" id="ARBA00022989"/>
    </source>
</evidence>
<dbReference type="Gene3D" id="1.10.287.130">
    <property type="match status" value="1"/>
</dbReference>
<evidence type="ECO:0000256" key="4">
    <source>
        <dbReference type="ARBA" id="ARBA00012438"/>
    </source>
</evidence>
<feature type="domain" description="PAS" evidence="16">
    <location>
        <begin position="304"/>
        <end position="374"/>
    </location>
</feature>
<evidence type="ECO:0000256" key="14">
    <source>
        <dbReference type="ARBA" id="ARBA00039401"/>
    </source>
</evidence>
<evidence type="ECO:0000313" key="18">
    <source>
        <dbReference type="EMBL" id="MDI6102178.1"/>
    </source>
</evidence>
<dbReference type="InterPro" id="IPR003661">
    <property type="entry name" value="HisK_dim/P_dom"/>
</dbReference>
<name>A0ABT6WR52_9ACTN</name>
<dbReference type="InterPro" id="IPR003594">
    <property type="entry name" value="HATPase_dom"/>
</dbReference>
<evidence type="ECO:0000256" key="2">
    <source>
        <dbReference type="ARBA" id="ARBA00004141"/>
    </source>
</evidence>
<dbReference type="NCBIfam" id="TIGR00229">
    <property type="entry name" value="sensory_box"/>
    <property type="match status" value="1"/>
</dbReference>
<dbReference type="Pfam" id="PF08447">
    <property type="entry name" value="PAS_3"/>
    <property type="match status" value="1"/>
</dbReference>
<evidence type="ECO:0000256" key="9">
    <source>
        <dbReference type="ARBA" id="ARBA00022777"/>
    </source>
</evidence>
<dbReference type="InterPro" id="IPR036890">
    <property type="entry name" value="HATPase_C_sf"/>
</dbReference>
<keyword evidence="6" id="KW-0808">Transferase</keyword>
<keyword evidence="12" id="KW-0902">Two-component regulatory system</keyword>
<dbReference type="InterPro" id="IPR001610">
    <property type="entry name" value="PAC"/>
</dbReference>
<keyword evidence="7" id="KW-0812">Transmembrane</keyword>
<evidence type="ECO:0000256" key="6">
    <source>
        <dbReference type="ARBA" id="ARBA00022679"/>
    </source>
</evidence>
<evidence type="ECO:0000256" key="5">
    <source>
        <dbReference type="ARBA" id="ARBA00022553"/>
    </source>
</evidence>
<dbReference type="InterPro" id="IPR035965">
    <property type="entry name" value="PAS-like_dom_sf"/>
</dbReference>
<dbReference type="SUPFAM" id="SSF47384">
    <property type="entry name" value="Homodimeric domain of signal transducing histidine kinase"/>
    <property type="match status" value="1"/>
</dbReference>
<comment type="catalytic activity">
    <reaction evidence="1">
        <text>ATP + protein L-histidine = ADP + protein N-phospho-L-histidine.</text>
        <dbReference type="EC" id="2.7.13.3"/>
    </reaction>
</comment>
<keyword evidence="11" id="KW-1133">Transmembrane helix</keyword>
<comment type="caution">
    <text evidence="18">The sequence shown here is derived from an EMBL/GenBank/DDBJ whole genome shotgun (WGS) entry which is preliminary data.</text>
</comment>
<evidence type="ECO:0000259" key="17">
    <source>
        <dbReference type="PROSITE" id="PS50113"/>
    </source>
</evidence>
<dbReference type="PROSITE" id="PS50112">
    <property type="entry name" value="PAS"/>
    <property type="match status" value="1"/>
</dbReference>
<evidence type="ECO:0000256" key="3">
    <source>
        <dbReference type="ARBA" id="ARBA00004236"/>
    </source>
</evidence>
<dbReference type="Pfam" id="PF02518">
    <property type="entry name" value="HATPase_c"/>
    <property type="match status" value="1"/>
</dbReference>
<dbReference type="RefSeq" id="WP_282763197.1">
    <property type="nucleotide sequence ID" value="NZ_JASCTH010000018.1"/>
</dbReference>
<evidence type="ECO:0000256" key="12">
    <source>
        <dbReference type="ARBA" id="ARBA00023012"/>
    </source>
</evidence>
<evidence type="ECO:0000256" key="1">
    <source>
        <dbReference type="ARBA" id="ARBA00000085"/>
    </source>
</evidence>
<dbReference type="SUPFAM" id="SSF55785">
    <property type="entry name" value="PYP-like sensor domain (PAS domain)"/>
    <property type="match status" value="1"/>
</dbReference>
<reference evidence="18 19" key="1">
    <citation type="submission" date="2023-05" db="EMBL/GenBank/DDBJ databases">
        <title>Actinoplanes sp. NEAU-A12 genome sequencing.</title>
        <authorList>
            <person name="Wang Z.-S."/>
        </authorList>
    </citation>
    <scope>NUCLEOTIDE SEQUENCE [LARGE SCALE GENOMIC DNA]</scope>
    <source>
        <strain evidence="18 19">NEAU-A12</strain>
    </source>
</reference>
<keyword evidence="9" id="KW-0418">Kinase</keyword>
<dbReference type="Proteomes" id="UP001241758">
    <property type="component" value="Unassembled WGS sequence"/>
</dbReference>
<dbReference type="CDD" id="cd00130">
    <property type="entry name" value="PAS"/>
    <property type="match status" value="1"/>
</dbReference>
<feature type="domain" description="Histidine kinase" evidence="15">
    <location>
        <begin position="455"/>
        <end position="668"/>
    </location>
</feature>
<dbReference type="InterPro" id="IPR004358">
    <property type="entry name" value="Sig_transdc_His_kin-like_C"/>
</dbReference>
<dbReference type="InterPro" id="IPR005467">
    <property type="entry name" value="His_kinase_dom"/>
</dbReference>
<dbReference type="CDD" id="cd18773">
    <property type="entry name" value="PDC1_HK_sensor"/>
    <property type="match status" value="1"/>
</dbReference>
<evidence type="ECO:0000256" key="8">
    <source>
        <dbReference type="ARBA" id="ARBA00022741"/>
    </source>
</evidence>
<evidence type="ECO:0000256" key="10">
    <source>
        <dbReference type="ARBA" id="ARBA00022840"/>
    </source>
</evidence>
<dbReference type="SUPFAM" id="SSF55874">
    <property type="entry name" value="ATPase domain of HSP90 chaperone/DNA topoisomerase II/histidine kinase"/>
    <property type="match status" value="1"/>
</dbReference>
<evidence type="ECO:0000313" key="19">
    <source>
        <dbReference type="Proteomes" id="UP001241758"/>
    </source>
</evidence>
<keyword evidence="13" id="KW-0472">Membrane</keyword>
<dbReference type="SMART" id="SM00387">
    <property type="entry name" value="HATPase_c"/>
    <property type="match status" value="1"/>
</dbReference>
<dbReference type="Gene3D" id="3.30.450.20">
    <property type="entry name" value="PAS domain"/>
    <property type="match status" value="3"/>
</dbReference>
<keyword evidence="19" id="KW-1185">Reference proteome</keyword>
<dbReference type="InterPro" id="IPR013655">
    <property type="entry name" value="PAS_fold_3"/>
</dbReference>
<evidence type="ECO:0000259" key="16">
    <source>
        <dbReference type="PROSITE" id="PS50112"/>
    </source>
</evidence>
<dbReference type="InterPro" id="IPR000014">
    <property type="entry name" value="PAS"/>
</dbReference>
<dbReference type="PANTHER" id="PTHR42878">
    <property type="entry name" value="TWO-COMPONENT HISTIDINE KINASE"/>
    <property type="match status" value="1"/>
</dbReference>
<dbReference type="SMART" id="SM00086">
    <property type="entry name" value="PAC"/>
    <property type="match status" value="1"/>
</dbReference>
<evidence type="ECO:0000256" key="13">
    <source>
        <dbReference type="ARBA" id="ARBA00023136"/>
    </source>
</evidence>
<dbReference type="Gene3D" id="3.30.565.10">
    <property type="entry name" value="Histidine kinase-like ATPase, C-terminal domain"/>
    <property type="match status" value="1"/>
</dbReference>
<dbReference type="InterPro" id="IPR036097">
    <property type="entry name" value="HisK_dim/P_sf"/>
</dbReference>
<dbReference type="EMBL" id="JASCTH010000018">
    <property type="protein sequence ID" value="MDI6102178.1"/>
    <property type="molecule type" value="Genomic_DNA"/>
</dbReference>
<dbReference type="PRINTS" id="PR00344">
    <property type="entry name" value="BCTRLSENSOR"/>
</dbReference>
<dbReference type="InterPro" id="IPR000700">
    <property type="entry name" value="PAS-assoc_C"/>
</dbReference>
<dbReference type="SMART" id="SM00388">
    <property type="entry name" value="HisKA"/>
    <property type="match status" value="1"/>
</dbReference>
<gene>
    <name evidence="18" type="ORF">QLQ12_26530</name>
</gene>
<dbReference type="PANTHER" id="PTHR42878:SF7">
    <property type="entry name" value="SENSOR HISTIDINE KINASE GLRK"/>
    <property type="match status" value="1"/>
</dbReference>
<dbReference type="PROSITE" id="PS50113">
    <property type="entry name" value="PAC"/>
    <property type="match status" value="1"/>
</dbReference>
<sequence>MRKGWRFLAVPLAVWLVLTCVCATVLTWVERSTRDDAAQRYHLRVNLAGDFVTAIVGDLITRQRTQAAAFLSDDFVSARDFTRTVGGFGYPAAVLLDSEGRVLQVIPPNPALGGQVITDRYPHLRSAVTDGRPAVSPVVPSASRGLPVVGFAVPFDTPSGLRVFSGAVDVSHSPVSAYLATAITLEGVKVHVVDATGAIVAANHTHPDGVTQLRNEEPLLATALAAAGEGRYLENGQWWRYTSRAIPGTPWTISSTVTEDVLFAATSGSRAAGRAALVTAAAVGLLVVAATARARRNRRELRSSEQRLRKVFDSSRIGMALSDLEGRFVRANPTLSHMLGRPEAELIGRSVVDLTHPDDVEPALRNIRDCRTGRIDGFDIDKRYLHADGHVVEAALTASLLRDEADRPQYIATQIIDMTERRALENARRADAAELARHAERLEHANEQMADFIAMLTHDVRQPLTTIVSAGELLLDDWAEMADDTRRHYLRRMTIAGHRADQLVTEILTLAQLDAGALTARPAPLDVTHAVREAVNAQAADPHQTITVTAPDEAIAFADPVHLQLLLGNLLGNAIKYGAPPVQVSVIPDQDRVVIRISDHGEGVPAAFIPHLFERFTRAETGVATTKPGTGLGLYLVSRLAQASGATIAYQPNQPRGATFLLSLPRTPIPITAAPAEPGLSHTVS</sequence>
<comment type="subcellular location">
    <subcellularLocation>
        <location evidence="3">Cell membrane</location>
    </subcellularLocation>
    <subcellularLocation>
        <location evidence="2">Membrane</location>
        <topology evidence="2">Multi-pass membrane protein</topology>
    </subcellularLocation>
</comment>
<proteinExistence type="predicted"/>
<evidence type="ECO:0000259" key="15">
    <source>
        <dbReference type="PROSITE" id="PS50109"/>
    </source>
</evidence>